<evidence type="ECO:0000313" key="2">
    <source>
        <dbReference type="Proteomes" id="UP000821845"/>
    </source>
</evidence>
<protein>
    <submittedName>
        <fullName evidence="1">Uncharacterized protein</fullName>
    </submittedName>
</protein>
<reference evidence="1" key="1">
    <citation type="submission" date="2020-05" db="EMBL/GenBank/DDBJ databases">
        <title>Large-scale comparative analyses of tick genomes elucidate their genetic diversity and vector capacities.</title>
        <authorList>
            <person name="Jia N."/>
            <person name="Wang J."/>
            <person name="Shi W."/>
            <person name="Du L."/>
            <person name="Sun Y."/>
            <person name="Zhan W."/>
            <person name="Jiang J."/>
            <person name="Wang Q."/>
            <person name="Zhang B."/>
            <person name="Ji P."/>
            <person name="Sakyi L.B."/>
            <person name="Cui X."/>
            <person name="Yuan T."/>
            <person name="Jiang B."/>
            <person name="Yang W."/>
            <person name="Lam T.T.-Y."/>
            <person name="Chang Q."/>
            <person name="Ding S."/>
            <person name="Wang X."/>
            <person name="Zhu J."/>
            <person name="Ruan X."/>
            <person name="Zhao L."/>
            <person name="Wei J."/>
            <person name="Que T."/>
            <person name="Du C."/>
            <person name="Cheng J."/>
            <person name="Dai P."/>
            <person name="Han X."/>
            <person name="Huang E."/>
            <person name="Gao Y."/>
            <person name="Liu J."/>
            <person name="Shao H."/>
            <person name="Ye R."/>
            <person name="Li L."/>
            <person name="Wei W."/>
            <person name="Wang X."/>
            <person name="Wang C."/>
            <person name="Yang T."/>
            <person name="Huo Q."/>
            <person name="Li W."/>
            <person name="Guo W."/>
            <person name="Chen H."/>
            <person name="Zhou L."/>
            <person name="Ni X."/>
            <person name="Tian J."/>
            <person name="Zhou Y."/>
            <person name="Sheng Y."/>
            <person name="Liu T."/>
            <person name="Pan Y."/>
            <person name="Xia L."/>
            <person name="Li J."/>
            <person name="Zhao F."/>
            <person name="Cao W."/>
        </authorList>
    </citation>
    <scope>NUCLEOTIDE SEQUENCE</scope>
    <source>
        <strain evidence="1">Hyas-2018</strain>
    </source>
</reference>
<dbReference type="Proteomes" id="UP000821845">
    <property type="component" value="Chromosome 4"/>
</dbReference>
<evidence type="ECO:0000313" key="1">
    <source>
        <dbReference type="EMBL" id="KAH6934043.1"/>
    </source>
</evidence>
<keyword evidence="2" id="KW-1185">Reference proteome</keyword>
<name>A0ACB7SH43_HYAAI</name>
<gene>
    <name evidence="1" type="ORF">HPB50_019715</name>
</gene>
<sequence>MMDDETTMDHQATPVHVVRRYVSPQTVILRLGTELNLANYPTYHVTNAIGVAAGLTASEVGDVNIQERYRTLLRRQAGENRRRRNSLA</sequence>
<dbReference type="EMBL" id="CM023484">
    <property type="protein sequence ID" value="KAH6934043.1"/>
    <property type="molecule type" value="Genomic_DNA"/>
</dbReference>
<organism evidence="1 2">
    <name type="scientific">Hyalomma asiaticum</name>
    <name type="common">Tick</name>
    <dbReference type="NCBI Taxonomy" id="266040"/>
    <lineage>
        <taxon>Eukaryota</taxon>
        <taxon>Metazoa</taxon>
        <taxon>Ecdysozoa</taxon>
        <taxon>Arthropoda</taxon>
        <taxon>Chelicerata</taxon>
        <taxon>Arachnida</taxon>
        <taxon>Acari</taxon>
        <taxon>Parasitiformes</taxon>
        <taxon>Ixodida</taxon>
        <taxon>Ixodoidea</taxon>
        <taxon>Ixodidae</taxon>
        <taxon>Hyalomminae</taxon>
        <taxon>Hyalomma</taxon>
    </lineage>
</organism>
<comment type="caution">
    <text evidence="1">The sequence shown here is derived from an EMBL/GenBank/DDBJ whole genome shotgun (WGS) entry which is preliminary data.</text>
</comment>
<proteinExistence type="predicted"/>
<accession>A0ACB7SH43</accession>